<comment type="caution">
    <text evidence="2">The sequence shown here is derived from an EMBL/GenBank/DDBJ whole genome shotgun (WGS) entry which is preliminary data.</text>
</comment>
<gene>
    <name evidence="2" type="ORF">CCE28_05350</name>
</gene>
<evidence type="ECO:0000313" key="3">
    <source>
        <dbReference type="Proteomes" id="UP000216024"/>
    </source>
</evidence>
<keyword evidence="1" id="KW-0812">Transmembrane</keyword>
<proteinExistence type="predicted"/>
<keyword evidence="3" id="KW-1185">Reference proteome</keyword>
<sequence>MKKLFCVLIIFILIFCSVSEVLAGDILFRLTHGDQDALVIGKITDHKRSKYTVEVIHVVSGELNKKTITIISDFKYRFLEIEPNIEDYCVLSLDKSIWSYKIKWGSYKVNSDNYKTLKFIKTGLSDGAKADLTAFEWYINSGGKEKDFYFEGTKVYLRQKNGESIIIYPVEDEKINSINIEDISNEERQIEQKTDYTYIIVIIVLVVNILIALKKDNGREK</sequence>
<reference evidence="2 3" key="1">
    <citation type="submission" date="2017-06" db="EMBL/GenBank/DDBJ databases">
        <title>Draft genome sequence of anaerobic fermentative bacterium Anaeromicrobium sediminis DY2726D isolated from West Pacific Ocean sediments.</title>
        <authorList>
            <person name="Zeng X."/>
        </authorList>
    </citation>
    <scope>NUCLEOTIDE SEQUENCE [LARGE SCALE GENOMIC DNA]</scope>
    <source>
        <strain evidence="2 3">DY2726D</strain>
    </source>
</reference>
<protein>
    <submittedName>
        <fullName evidence="2">Uncharacterized protein</fullName>
    </submittedName>
</protein>
<dbReference type="EMBL" id="NIBG01000003">
    <property type="protein sequence ID" value="PAB60322.1"/>
    <property type="molecule type" value="Genomic_DNA"/>
</dbReference>
<dbReference type="RefSeq" id="WP_095131729.1">
    <property type="nucleotide sequence ID" value="NZ_NIBG01000003.1"/>
</dbReference>
<dbReference type="AlphaFoldDB" id="A0A267MLP3"/>
<accession>A0A267MLP3</accession>
<keyword evidence="1" id="KW-0472">Membrane</keyword>
<name>A0A267MLP3_9FIRM</name>
<keyword evidence="1" id="KW-1133">Transmembrane helix</keyword>
<feature type="transmembrane region" description="Helical" evidence="1">
    <location>
        <begin position="196"/>
        <end position="213"/>
    </location>
</feature>
<dbReference type="OrthoDB" id="2588230at2"/>
<organism evidence="2 3">
    <name type="scientific">Anaeromicrobium sediminis</name>
    <dbReference type="NCBI Taxonomy" id="1478221"/>
    <lineage>
        <taxon>Bacteria</taxon>
        <taxon>Bacillati</taxon>
        <taxon>Bacillota</taxon>
        <taxon>Clostridia</taxon>
        <taxon>Peptostreptococcales</taxon>
        <taxon>Thermotaleaceae</taxon>
        <taxon>Anaeromicrobium</taxon>
    </lineage>
</organism>
<evidence type="ECO:0000313" key="2">
    <source>
        <dbReference type="EMBL" id="PAB60322.1"/>
    </source>
</evidence>
<dbReference type="Proteomes" id="UP000216024">
    <property type="component" value="Unassembled WGS sequence"/>
</dbReference>
<evidence type="ECO:0000256" key="1">
    <source>
        <dbReference type="SAM" id="Phobius"/>
    </source>
</evidence>